<keyword evidence="10" id="KW-0406">Ion transport</keyword>
<dbReference type="HAMAP" id="MF_00454">
    <property type="entry name" value="FluC"/>
    <property type="match status" value="1"/>
</dbReference>
<feature type="transmembrane region" description="Helical" evidence="10">
    <location>
        <begin position="97"/>
        <end position="116"/>
    </location>
</feature>
<feature type="binding site" evidence="10">
    <location>
        <position position="73"/>
    </location>
    <ligand>
        <name>Na(+)</name>
        <dbReference type="ChEBI" id="CHEBI:29101"/>
        <note>structural</note>
    </ligand>
</feature>
<feature type="binding site" evidence="10">
    <location>
        <position position="76"/>
    </location>
    <ligand>
        <name>Na(+)</name>
        <dbReference type="ChEBI" id="CHEBI:29101"/>
        <note>structural</note>
    </ligand>
</feature>
<keyword evidence="5 10" id="KW-0472">Membrane</keyword>
<dbReference type="GO" id="GO:0062054">
    <property type="term" value="F:fluoride channel activity"/>
    <property type="evidence" value="ECO:0007669"/>
    <property type="project" value="UniProtKB-UniRule"/>
</dbReference>
<evidence type="ECO:0000313" key="11">
    <source>
        <dbReference type="EMBL" id="SCX93019.1"/>
    </source>
</evidence>
<feature type="transmembrane region" description="Helical" evidence="10">
    <location>
        <begin position="65"/>
        <end position="85"/>
    </location>
</feature>
<dbReference type="EMBL" id="FMVM01000001">
    <property type="protein sequence ID" value="SCX93019.1"/>
    <property type="molecule type" value="Genomic_DNA"/>
</dbReference>
<evidence type="ECO:0000256" key="1">
    <source>
        <dbReference type="ARBA" id="ARBA00004651"/>
    </source>
</evidence>
<keyword evidence="3 10" id="KW-0812">Transmembrane</keyword>
<comment type="function">
    <text evidence="9 10">Fluoride-specific ion channel. Important for reducing fluoride concentration in the cell, thus reducing its toxicity.</text>
</comment>
<dbReference type="GO" id="GO:0005886">
    <property type="term" value="C:plasma membrane"/>
    <property type="evidence" value="ECO:0007669"/>
    <property type="project" value="UniProtKB-SubCell"/>
</dbReference>
<feature type="transmembrane region" description="Helical" evidence="10">
    <location>
        <begin position="32"/>
        <end position="53"/>
    </location>
</feature>
<dbReference type="InterPro" id="IPR003691">
    <property type="entry name" value="FluC"/>
</dbReference>
<dbReference type="GO" id="GO:0046872">
    <property type="term" value="F:metal ion binding"/>
    <property type="evidence" value="ECO:0007669"/>
    <property type="project" value="UniProtKB-KW"/>
</dbReference>
<dbReference type="GO" id="GO:0140114">
    <property type="term" value="P:cellular detoxification of fluoride"/>
    <property type="evidence" value="ECO:0007669"/>
    <property type="project" value="UniProtKB-UniRule"/>
</dbReference>
<organism evidence="11 12">
    <name type="scientific">Paenibacillus polysaccharolyticus</name>
    <dbReference type="NCBI Taxonomy" id="582692"/>
    <lineage>
        <taxon>Bacteria</taxon>
        <taxon>Bacillati</taxon>
        <taxon>Bacillota</taxon>
        <taxon>Bacilli</taxon>
        <taxon>Bacillales</taxon>
        <taxon>Paenibacillaceae</taxon>
        <taxon>Paenibacillus</taxon>
    </lineage>
</organism>
<dbReference type="PANTHER" id="PTHR28259:SF1">
    <property type="entry name" value="FLUORIDE EXPORT PROTEIN 1-RELATED"/>
    <property type="match status" value="1"/>
</dbReference>
<comment type="activity regulation">
    <text evidence="10">Na(+) is not transported, but it plays an essential structural role and its presence is essential for fluoride channel function.</text>
</comment>
<evidence type="ECO:0000256" key="6">
    <source>
        <dbReference type="ARBA" id="ARBA00023303"/>
    </source>
</evidence>
<dbReference type="PANTHER" id="PTHR28259">
    <property type="entry name" value="FLUORIDE EXPORT PROTEIN 1-RELATED"/>
    <property type="match status" value="1"/>
</dbReference>
<reference evidence="12" key="1">
    <citation type="submission" date="2016-10" db="EMBL/GenBank/DDBJ databases">
        <authorList>
            <person name="Varghese N."/>
            <person name="Submissions S."/>
        </authorList>
    </citation>
    <scope>NUCLEOTIDE SEQUENCE [LARGE SCALE GENOMIC DNA]</scope>
    <source>
        <strain evidence="12">BL9</strain>
    </source>
</reference>
<evidence type="ECO:0000256" key="7">
    <source>
        <dbReference type="ARBA" id="ARBA00035120"/>
    </source>
</evidence>
<dbReference type="RefSeq" id="WP_090915556.1">
    <property type="nucleotide sequence ID" value="NZ_FMVM01000001.1"/>
</dbReference>
<evidence type="ECO:0000256" key="5">
    <source>
        <dbReference type="ARBA" id="ARBA00023136"/>
    </source>
</evidence>
<evidence type="ECO:0000256" key="4">
    <source>
        <dbReference type="ARBA" id="ARBA00022989"/>
    </source>
</evidence>
<proteinExistence type="inferred from homology"/>
<keyword evidence="2 10" id="KW-1003">Cell membrane</keyword>
<name>A0A1G5BS24_9BACL</name>
<dbReference type="NCBIfam" id="TIGR00494">
    <property type="entry name" value="crcB"/>
    <property type="match status" value="1"/>
</dbReference>
<evidence type="ECO:0000256" key="3">
    <source>
        <dbReference type="ARBA" id="ARBA00022692"/>
    </source>
</evidence>
<comment type="catalytic activity">
    <reaction evidence="8">
        <text>fluoride(in) = fluoride(out)</text>
        <dbReference type="Rhea" id="RHEA:76159"/>
        <dbReference type="ChEBI" id="CHEBI:17051"/>
    </reaction>
    <physiologicalReaction direction="left-to-right" evidence="8">
        <dbReference type="Rhea" id="RHEA:76160"/>
    </physiologicalReaction>
</comment>
<dbReference type="Proteomes" id="UP000198538">
    <property type="component" value="Unassembled WGS sequence"/>
</dbReference>
<accession>A0A1G5BS24</accession>
<evidence type="ECO:0000256" key="9">
    <source>
        <dbReference type="ARBA" id="ARBA00049940"/>
    </source>
</evidence>
<dbReference type="STRING" id="582692.SAMN05720606_101486"/>
<keyword evidence="10" id="KW-0915">Sodium</keyword>
<keyword evidence="4 10" id="KW-1133">Transmembrane helix</keyword>
<evidence type="ECO:0000313" key="12">
    <source>
        <dbReference type="Proteomes" id="UP000198538"/>
    </source>
</evidence>
<dbReference type="AlphaFoldDB" id="A0A1G5BS24"/>
<protein>
    <recommendedName>
        <fullName evidence="10">Fluoride-specific ion channel FluC</fullName>
    </recommendedName>
</protein>
<keyword evidence="6 10" id="KW-0407">Ion channel</keyword>
<keyword evidence="12" id="KW-1185">Reference proteome</keyword>
<evidence type="ECO:0000256" key="2">
    <source>
        <dbReference type="ARBA" id="ARBA00022475"/>
    </source>
</evidence>
<evidence type="ECO:0000256" key="8">
    <source>
        <dbReference type="ARBA" id="ARBA00035585"/>
    </source>
</evidence>
<keyword evidence="10" id="KW-0813">Transport</keyword>
<evidence type="ECO:0000256" key="10">
    <source>
        <dbReference type="HAMAP-Rule" id="MF_00454"/>
    </source>
</evidence>
<keyword evidence="10" id="KW-0479">Metal-binding</keyword>
<gene>
    <name evidence="10" type="primary">fluC</name>
    <name evidence="10" type="synonym">crcB</name>
    <name evidence="11" type="ORF">SAMN05720606_101486</name>
</gene>
<comment type="similarity">
    <text evidence="7 10">Belongs to the fluoride channel Fluc/FEX (TC 1.A.43) family.</text>
</comment>
<comment type="subcellular location">
    <subcellularLocation>
        <location evidence="1 10">Cell membrane</location>
        <topology evidence="1 10">Multi-pass membrane protein</topology>
    </subcellularLocation>
</comment>
<dbReference type="Pfam" id="PF02537">
    <property type="entry name" value="CRCB"/>
    <property type="match status" value="1"/>
</dbReference>
<sequence length="133" mass="14168">MKELAYIGAGGFLGTLTRYTIQLMLPSANTGFPWAVLLINAIGSLFLGFFFTIAIPEKITPQLRLAIGTGFTGAFTTFSTFTLDFVRLTEGGEWLKAAAYLLLSVVAGLVLCALGIKLGNRMLSVSPKEGDGL</sequence>